<evidence type="ECO:0000313" key="2">
    <source>
        <dbReference type="Proteomes" id="UP000265926"/>
    </source>
</evidence>
<keyword evidence="1" id="KW-0808">Transferase</keyword>
<gene>
    <name evidence="1" type="ORF">D1614_14030</name>
</gene>
<name>A0A399T187_9BACT</name>
<dbReference type="GO" id="GO:0032259">
    <property type="term" value="P:methylation"/>
    <property type="evidence" value="ECO:0007669"/>
    <property type="project" value="UniProtKB-KW"/>
</dbReference>
<dbReference type="AlphaFoldDB" id="A0A399T187"/>
<dbReference type="SUPFAM" id="SSF53335">
    <property type="entry name" value="S-adenosyl-L-methionine-dependent methyltransferases"/>
    <property type="match status" value="1"/>
</dbReference>
<dbReference type="Gene3D" id="3.40.50.150">
    <property type="entry name" value="Vaccinia Virus protein VP39"/>
    <property type="match status" value="1"/>
</dbReference>
<keyword evidence="2" id="KW-1185">Reference proteome</keyword>
<sequence length="293" mass="33411">MNNFLESIDKQIASNRGKNLFLDQPGLLRFIRETVEAISKLNELSPEQQCVLIDYAADKAHEEFCRVNQYYSFGAESKKALRDVYADLLASIQQKDQSVDAISENHYKKLKSWLQEYNAFGGKLYENAGPYIEPVACSEYSAALQLGILTIDPESLMQPVLDVGCGKEGNLVKFLHERGVEVFGIDRFLFEAANLFTGDWLEFDYGHAKWGTIISNLGFSNHFNHHHLREDGNYIGYAKAYMDILHGLKPGGSFYYAPDLPFIEKYLDTTRFALKKQEVNQYNFKSTVIKRLG</sequence>
<dbReference type="CDD" id="cd02440">
    <property type="entry name" value="AdoMet_MTases"/>
    <property type="match status" value="1"/>
</dbReference>
<protein>
    <submittedName>
        <fullName evidence="1">Class I SAM-dependent methyltransferase</fullName>
    </submittedName>
</protein>
<dbReference type="InterPro" id="IPR029063">
    <property type="entry name" value="SAM-dependent_MTases_sf"/>
</dbReference>
<dbReference type="EMBL" id="QWGR01000007">
    <property type="protein sequence ID" value="RIJ47693.1"/>
    <property type="molecule type" value="Genomic_DNA"/>
</dbReference>
<evidence type="ECO:0000313" key="1">
    <source>
        <dbReference type="EMBL" id="RIJ47693.1"/>
    </source>
</evidence>
<comment type="caution">
    <text evidence="1">The sequence shown here is derived from an EMBL/GenBank/DDBJ whole genome shotgun (WGS) entry which is preliminary data.</text>
</comment>
<organism evidence="1 2">
    <name type="scientific">Maribellus luteus</name>
    <dbReference type="NCBI Taxonomy" id="2305463"/>
    <lineage>
        <taxon>Bacteria</taxon>
        <taxon>Pseudomonadati</taxon>
        <taxon>Bacteroidota</taxon>
        <taxon>Bacteroidia</taxon>
        <taxon>Marinilabiliales</taxon>
        <taxon>Prolixibacteraceae</taxon>
        <taxon>Maribellus</taxon>
    </lineage>
</organism>
<dbReference type="GO" id="GO:0008168">
    <property type="term" value="F:methyltransferase activity"/>
    <property type="evidence" value="ECO:0007669"/>
    <property type="project" value="UniProtKB-KW"/>
</dbReference>
<dbReference type="RefSeq" id="WP_119438581.1">
    <property type="nucleotide sequence ID" value="NZ_QWGR01000007.1"/>
</dbReference>
<keyword evidence="1" id="KW-0489">Methyltransferase</keyword>
<dbReference type="Proteomes" id="UP000265926">
    <property type="component" value="Unassembled WGS sequence"/>
</dbReference>
<accession>A0A399T187</accession>
<reference evidence="1 2" key="1">
    <citation type="submission" date="2018-08" db="EMBL/GenBank/DDBJ databases">
        <title>Pallidiluteibacterium maritimus gen. nov., sp. nov., isolated from coastal sediment.</title>
        <authorList>
            <person name="Zhou L.Y."/>
        </authorList>
    </citation>
    <scope>NUCLEOTIDE SEQUENCE [LARGE SCALE GENOMIC DNA]</scope>
    <source>
        <strain evidence="1 2">XSD2</strain>
    </source>
</reference>
<dbReference type="OrthoDB" id="2615562at2"/>
<proteinExistence type="predicted"/>